<dbReference type="GO" id="GO:0005759">
    <property type="term" value="C:mitochondrial matrix"/>
    <property type="evidence" value="ECO:0007669"/>
    <property type="project" value="TreeGrafter"/>
</dbReference>
<evidence type="ECO:0000256" key="5">
    <source>
        <dbReference type="RuleBase" id="RU000441"/>
    </source>
</evidence>
<dbReference type="OrthoDB" id="435022at2759"/>
<dbReference type="InterPro" id="IPR036969">
    <property type="entry name" value="Citrate_synthase_sf"/>
</dbReference>
<sequence length="474" mass="53313">MDLSAIKTWKKYFYSLTTSWTWLYHKVLGHSDIGSSTGNLHITDDRTGRTYTIPIRNNAVKALDFIQITSAGLEADLASHHDNSLRILDKGFWNTACTETSITHIDGKVGHMQYRDKSIDELFHKNDYEEVMHLLIWGNIPTKRQKMDLRRRLASHMVAPQSVQDAIKTFPPDSLTHPMFLAGIAAFAALDEGTQAVHKSSRPAFVGKMAETDEAIVRTLAALAVTVALTYCHKRGRDFIPASLEESYIGNILLMMGQTEEGTNVPNRKLEHCLERLWVLNADHGMTNSTAVFLTAASTLQDPLSCTIAAVASGYGPLHGGAVEMAYKEFERVGSVENVPRLIADVKAKKFRLFGYGHRIYKVKDPRGKLVHQLIEEYKEDVERNSLLRVAMEIDRVAEEDHYFTSRNLKANTDLYSCFLYTALGLETDIILALSCLSRSPGVMAHWRESMNGQPVLWRPQQIFTGTIAKRREA</sequence>
<dbReference type="InterPro" id="IPR019810">
    <property type="entry name" value="Citrate_synthase_AS"/>
</dbReference>
<dbReference type="Pfam" id="PF00285">
    <property type="entry name" value="Citrate_synt"/>
    <property type="match status" value="1"/>
</dbReference>
<gene>
    <name evidence="6" type="ORF">EDB81DRAFT_872971</name>
</gene>
<accession>A0A9P9IHP4</accession>
<dbReference type="GO" id="GO:0006099">
    <property type="term" value="P:tricarboxylic acid cycle"/>
    <property type="evidence" value="ECO:0007669"/>
    <property type="project" value="InterPro"/>
</dbReference>
<dbReference type="InterPro" id="IPR002020">
    <property type="entry name" value="Citrate_synthase"/>
</dbReference>
<comment type="similarity">
    <text evidence="1 3 5">Belongs to the citrate synthase family.</text>
</comment>
<keyword evidence="7" id="KW-1185">Reference proteome</keyword>
<dbReference type="EMBL" id="JAGMUV010000025">
    <property type="protein sequence ID" value="KAH7120512.1"/>
    <property type="molecule type" value="Genomic_DNA"/>
</dbReference>
<feature type="active site" evidence="4">
    <location>
        <position position="358"/>
    </location>
</feature>
<dbReference type="InterPro" id="IPR024176">
    <property type="entry name" value="Citrate_synthase_bac-typ"/>
</dbReference>
<evidence type="ECO:0000256" key="4">
    <source>
        <dbReference type="PIRSR" id="PIRSR001369-1"/>
    </source>
</evidence>
<dbReference type="PROSITE" id="PS00480">
    <property type="entry name" value="CITRATE_SYNTHASE"/>
    <property type="match status" value="1"/>
</dbReference>
<dbReference type="PRINTS" id="PR00143">
    <property type="entry name" value="CITRTSNTHASE"/>
</dbReference>
<name>A0A9P9IHP4_9HYPO</name>
<dbReference type="InterPro" id="IPR016142">
    <property type="entry name" value="Citrate_synth-like_lrg_a-sub"/>
</dbReference>
<keyword evidence="2 3" id="KW-0808">Transferase</keyword>
<organism evidence="6 7">
    <name type="scientific">Dactylonectria macrodidyma</name>
    <dbReference type="NCBI Taxonomy" id="307937"/>
    <lineage>
        <taxon>Eukaryota</taxon>
        <taxon>Fungi</taxon>
        <taxon>Dikarya</taxon>
        <taxon>Ascomycota</taxon>
        <taxon>Pezizomycotina</taxon>
        <taxon>Sordariomycetes</taxon>
        <taxon>Hypocreomycetidae</taxon>
        <taxon>Hypocreales</taxon>
        <taxon>Nectriaceae</taxon>
        <taxon>Dactylonectria</taxon>
    </lineage>
</organism>
<dbReference type="Proteomes" id="UP000738349">
    <property type="component" value="Unassembled WGS sequence"/>
</dbReference>
<dbReference type="Gene3D" id="1.10.230.10">
    <property type="entry name" value="Cytochrome P450-Terp, domain 2"/>
    <property type="match status" value="1"/>
</dbReference>
<dbReference type="PANTHER" id="PTHR11739">
    <property type="entry name" value="CITRATE SYNTHASE"/>
    <property type="match status" value="1"/>
</dbReference>
<dbReference type="Gene3D" id="1.10.580.10">
    <property type="entry name" value="Citrate Synthase, domain 1"/>
    <property type="match status" value="1"/>
</dbReference>
<evidence type="ECO:0000256" key="1">
    <source>
        <dbReference type="ARBA" id="ARBA00010566"/>
    </source>
</evidence>
<feature type="active site" evidence="4">
    <location>
        <position position="414"/>
    </location>
</feature>
<dbReference type="GO" id="GO:0046912">
    <property type="term" value="F:acyltransferase activity, acyl groups converted into alkyl on transfer"/>
    <property type="evidence" value="ECO:0007669"/>
    <property type="project" value="InterPro"/>
</dbReference>
<evidence type="ECO:0000313" key="7">
    <source>
        <dbReference type="Proteomes" id="UP000738349"/>
    </source>
</evidence>
<dbReference type="AlphaFoldDB" id="A0A9P9IHP4"/>
<proteinExistence type="inferred from homology"/>
<protein>
    <recommendedName>
        <fullName evidence="3 5">Citrate synthase</fullName>
    </recommendedName>
</protein>
<dbReference type="SUPFAM" id="SSF48256">
    <property type="entry name" value="Citrate synthase"/>
    <property type="match status" value="1"/>
</dbReference>
<evidence type="ECO:0000313" key="6">
    <source>
        <dbReference type="EMBL" id="KAH7120512.1"/>
    </source>
</evidence>
<evidence type="ECO:0000256" key="3">
    <source>
        <dbReference type="PIRNR" id="PIRNR001369"/>
    </source>
</evidence>
<evidence type="ECO:0000256" key="2">
    <source>
        <dbReference type="ARBA" id="ARBA00022679"/>
    </source>
</evidence>
<dbReference type="GO" id="GO:0005975">
    <property type="term" value="P:carbohydrate metabolic process"/>
    <property type="evidence" value="ECO:0007669"/>
    <property type="project" value="TreeGrafter"/>
</dbReference>
<reference evidence="6" key="1">
    <citation type="journal article" date="2021" name="Nat. Commun.">
        <title>Genetic determinants of endophytism in the Arabidopsis root mycobiome.</title>
        <authorList>
            <person name="Mesny F."/>
            <person name="Miyauchi S."/>
            <person name="Thiergart T."/>
            <person name="Pickel B."/>
            <person name="Atanasova L."/>
            <person name="Karlsson M."/>
            <person name="Huettel B."/>
            <person name="Barry K.W."/>
            <person name="Haridas S."/>
            <person name="Chen C."/>
            <person name="Bauer D."/>
            <person name="Andreopoulos W."/>
            <person name="Pangilinan J."/>
            <person name="LaButti K."/>
            <person name="Riley R."/>
            <person name="Lipzen A."/>
            <person name="Clum A."/>
            <person name="Drula E."/>
            <person name="Henrissat B."/>
            <person name="Kohler A."/>
            <person name="Grigoriev I.V."/>
            <person name="Martin F.M."/>
            <person name="Hacquard S."/>
        </authorList>
    </citation>
    <scope>NUCLEOTIDE SEQUENCE</scope>
    <source>
        <strain evidence="6">MPI-CAGE-AT-0147</strain>
    </source>
</reference>
<dbReference type="PANTHER" id="PTHR11739:SF4">
    <property type="entry name" value="CITRATE SYNTHASE, PEROXISOMAL"/>
    <property type="match status" value="1"/>
</dbReference>
<comment type="caution">
    <text evidence="6">The sequence shown here is derived from an EMBL/GenBank/DDBJ whole genome shotgun (WGS) entry which is preliminary data.</text>
</comment>
<dbReference type="InterPro" id="IPR016143">
    <property type="entry name" value="Citrate_synth-like_sm_a-sub"/>
</dbReference>
<dbReference type="PIRSF" id="PIRSF001369">
    <property type="entry name" value="Citrate_synth"/>
    <property type="match status" value="1"/>
</dbReference>